<dbReference type="Pfam" id="PF19631">
    <property type="entry name" value="Trypco2"/>
    <property type="match status" value="1"/>
</dbReference>
<dbReference type="InterPro" id="IPR045608">
    <property type="entry name" value="Trypco2"/>
</dbReference>
<dbReference type="EMBL" id="MTKS01000110">
    <property type="protein sequence ID" value="RWX51599.1"/>
    <property type="molecule type" value="Genomic_DNA"/>
</dbReference>
<organism evidence="2 4">
    <name type="scientific">Candidatus Electrothrix marina</name>
    <dbReference type="NCBI Taxonomy" id="1859130"/>
    <lineage>
        <taxon>Bacteria</taxon>
        <taxon>Pseudomonadati</taxon>
        <taxon>Thermodesulfobacteriota</taxon>
        <taxon>Desulfobulbia</taxon>
        <taxon>Desulfobulbales</taxon>
        <taxon>Desulfobulbaceae</taxon>
        <taxon>Candidatus Electrothrix</taxon>
    </lineage>
</organism>
<reference evidence="4 5" key="1">
    <citation type="submission" date="2017-01" db="EMBL/GenBank/DDBJ databases">
        <title>The cable genome- insights into the physiology and evolution of filamentous bacteria capable of sulfide oxidation via long distance electron transfer.</title>
        <authorList>
            <person name="Schreiber L."/>
            <person name="Bjerg J.T."/>
            <person name="Boggild A."/>
            <person name="Van De Vossenberg J."/>
            <person name="Meysman F."/>
            <person name="Nielsen L.P."/>
            <person name="Schramm A."/>
            <person name="Kjeldsen K.U."/>
        </authorList>
    </citation>
    <scope>NUCLEOTIDE SEQUENCE [LARGE SCALE GENOMIC DNA]</scope>
    <source>
        <strain evidence="2">A3</strain>
        <strain evidence="3">A5</strain>
    </source>
</reference>
<evidence type="ECO:0000259" key="1">
    <source>
        <dbReference type="Pfam" id="PF19631"/>
    </source>
</evidence>
<keyword evidence="5" id="KW-1185">Reference proteome</keyword>
<gene>
    <name evidence="2" type="ORF">VU00_10924</name>
    <name evidence="3" type="ORF">VU01_11105</name>
</gene>
<proteinExistence type="predicted"/>
<sequence>MPKKTSERLELAAMIKGLRAQLAEAQAEGAGEDIRFTIEDVELELQVSAEQQAGGGVSAKFYVLTSNVKADKKDTVTQKLRLKLKVEQKTMDQAGKEKKVPLEISGEV</sequence>
<name>A0A3S3R4S3_9BACT</name>
<evidence type="ECO:0000313" key="3">
    <source>
        <dbReference type="EMBL" id="RWX51599.1"/>
    </source>
</evidence>
<dbReference type="EMBL" id="MTKR01000092">
    <property type="protein sequence ID" value="RWX50351.1"/>
    <property type="molecule type" value="Genomic_DNA"/>
</dbReference>
<accession>A0A3S3R4S3</accession>
<protein>
    <recommendedName>
        <fullName evidence="1">Trypsin-co-occurring domain-containing protein</fullName>
    </recommendedName>
</protein>
<dbReference type="Proteomes" id="UP000288892">
    <property type="component" value="Unassembled WGS sequence"/>
</dbReference>
<comment type="caution">
    <text evidence="2">The sequence shown here is derived from an EMBL/GenBank/DDBJ whole genome shotgun (WGS) entry which is preliminary data.</text>
</comment>
<feature type="domain" description="Trypsin-co-occurring" evidence="1">
    <location>
        <begin position="10"/>
        <end position="85"/>
    </location>
</feature>
<dbReference type="AlphaFoldDB" id="A0A3S3R4S3"/>
<evidence type="ECO:0000313" key="4">
    <source>
        <dbReference type="Proteomes" id="UP000287615"/>
    </source>
</evidence>
<dbReference type="Proteomes" id="UP000287615">
    <property type="component" value="Unassembled WGS sequence"/>
</dbReference>
<evidence type="ECO:0000313" key="5">
    <source>
        <dbReference type="Proteomes" id="UP000288892"/>
    </source>
</evidence>
<evidence type="ECO:0000313" key="2">
    <source>
        <dbReference type="EMBL" id="RWX50351.1"/>
    </source>
</evidence>